<keyword evidence="1" id="KW-1133">Transmembrane helix</keyword>
<keyword evidence="1" id="KW-0812">Transmembrane</keyword>
<keyword evidence="3" id="KW-1185">Reference proteome</keyword>
<sequence length="188" mass="21056">MKGKKLSAFSSIMLVTAALLIVVSIFFPWWRMEFFAPQYPEGLNIIVYPDRLEGQLDNINALNHYIGMAEFGEENFPELQYLPYLIGGLALLVLIGAIIRKKGYLYFLIGLCIVGGSAGVWDLHHALKQFGTNLDPTAPIEMDPFVPPIIGENIIANFTTHSILGIGTYFVIAAFILLLIPLWKERKQ</sequence>
<evidence type="ECO:0000313" key="2">
    <source>
        <dbReference type="EMBL" id="MBB6445511.1"/>
    </source>
</evidence>
<dbReference type="Proteomes" id="UP000531594">
    <property type="component" value="Unassembled WGS sequence"/>
</dbReference>
<protein>
    <recommendedName>
        <fullName evidence="4">Copper chaperone NosL</fullName>
    </recommendedName>
</protein>
<dbReference type="EMBL" id="JACHGK010000006">
    <property type="protein sequence ID" value="MBB6445511.1"/>
    <property type="molecule type" value="Genomic_DNA"/>
</dbReference>
<feature type="transmembrane region" description="Helical" evidence="1">
    <location>
        <begin position="81"/>
        <end position="99"/>
    </location>
</feature>
<comment type="caution">
    <text evidence="2">The sequence shown here is derived from an EMBL/GenBank/DDBJ whole genome shotgun (WGS) entry which is preliminary data.</text>
</comment>
<keyword evidence="1" id="KW-0472">Membrane</keyword>
<dbReference type="RefSeq" id="WP_184525610.1">
    <property type="nucleotide sequence ID" value="NZ_JACHGK010000006.1"/>
</dbReference>
<gene>
    <name evidence="2" type="ORF">HNR53_002130</name>
</gene>
<evidence type="ECO:0000313" key="3">
    <source>
        <dbReference type="Proteomes" id="UP000531594"/>
    </source>
</evidence>
<evidence type="ECO:0000256" key="1">
    <source>
        <dbReference type="SAM" id="Phobius"/>
    </source>
</evidence>
<organism evidence="2 3">
    <name type="scientific">Bacillus benzoevorans</name>
    <dbReference type="NCBI Taxonomy" id="1456"/>
    <lineage>
        <taxon>Bacteria</taxon>
        <taxon>Bacillati</taxon>
        <taxon>Bacillota</taxon>
        <taxon>Bacilli</taxon>
        <taxon>Bacillales</taxon>
        <taxon>Bacillaceae</taxon>
        <taxon>Bacillus</taxon>
    </lineage>
</organism>
<evidence type="ECO:0008006" key="4">
    <source>
        <dbReference type="Google" id="ProtNLM"/>
    </source>
</evidence>
<feature type="transmembrane region" description="Helical" evidence="1">
    <location>
        <begin position="163"/>
        <end position="183"/>
    </location>
</feature>
<feature type="transmembrane region" description="Helical" evidence="1">
    <location>
        <begin position="12"/>
        <end position="30"/>
    </location>
</feature>
<accession>A0A7X0LV09</accession>
<name>A0A7X0LV09_9BACI</name>
<proteinExistence type="predicted"/>
<dbReference type="AlphaFoldDB" id="A0A7X0LV09"/>
<reference evidence="2 3" key="1">
    <citation type="submission" date="2020-08" db="EMBL/GenBank/DDBJ databases">
        <title>Genomic Encyclopedia of Type Strains, Phase IV (KMG-IV): sequencing the most valuable type-strain genomes for metagenomic binning, comparative biology and taxonomic classification.</title>
        <authorList>
            <person name="Goeker M."/>
        </authorList>
    </citation>
    <scope>NUCLEOTIDE SEQUENCE [LARGE SCALE GENOMIC DNA]</scope>
    <source>
        <strain evidence="2 3">DSM 5391</strain>
    </source>
</reference>
<feature type="transmembrane region" description="Helical" evidence="1">
    <location>
        <begin position="104"/>
        <end position="121"/>
    </location>
</feature>